<evidence type="ECO:0000313" key="15">
    <source>
        <dbReference type="Proteomes" id="UP001634394"/>
    </source>
</evidence>
<feature type="compositionally biased region" description="Basic and acidic residues" evidence="12">
    <location>
        <begin position="143"/>
        <end position="166"/>
    </location>
</feature>
<evidence type="ECO:0000256" key="10">
    <source>
        <dbReference type="ARBA" id="ARBA00034872"/>
    </source>
</evidence>
<dbReference type="PROSITE" id="PS00657">
    <property type="entry name" value="FORK_HEAD_1"/>
    <property type="match status" value="1"/>
</dbReference>
<keyword evidence="3" id="KW-0597">Phosphoprotein</keyword>
<dbReference type="InterPro" id="IPR047515">
    <property type="entry name" value="FH_FOXL2"/>
</dbReference>
<evidence type="ECO:0000256" key="9">
    <source>
        <dbReference type="ARBA" id="ARBA00023242"/>
    </source>
</evidence>
<evidence type="ECO:0000256" key="11">
    <source>
        <dbReference type="PROSITE-ProRule" id="PRU00089"/>
    </source>
</evidence>
<dbReference type="CDD" id="cd20028">
    <property type="entry name" value="FH_FOXL2"/>
    <property type="match status" value="1"/>
</dbReference>
<reference evidence="14 15" key="1">
    <citation type="submission" date="2024-11" db="EMBL/GenBank/DDBJ databases">
        <title>Chromosome-level genome assembly of the freshwater bivalve Anodonta woodiana.</title>
        <authorList>
            <person name="Chen X."/>
        </authorList>
    </citation>
    <scope>NUCLEOTIDE SEQUENCE [LARGE SCALE GENOMIC DNA]</scope>
    <source>
        <strain evidence="14">MN2024</strain>
        <tissue evidence="14">Gills</tissue>
    </source>
</reference>
<accession>A0ABD3VJQ7</accession>
<dbReference type="FunFam" id="1.10.10.10:FF:000016">
    <property type="entry name" value="Forkhead box protein I1"/>
    <property type="match status" value="1"/>
</dbReference>
<dbReference type="EMBL" id="JBJQND010000011">
    <property type="protein sequence ID" value="KAL3861273.1"/>
    <property type="molecule type" value="Genomic_DNA"/>
</dbReference>
<keyword evidence="8" id="KW-0804">Transcription</keyword>
<dbReference type="PANTHER" id="PTHR11829">
    <property type="entry name" value="FORKHEAD BOX PROTEIN"/>
    <property type="match status" value="1"/>
</dbReference>
<evidence type="ECO:0000256" key="2">
    <source>
        <dbReference type="ARBA" id="ARBA00022499"/>
    </source>
</evidence>
<keyword evidence="9 11" id="KW-0539">Nucleus</keyword>
<keyword evidence="15" id="KW-1185">Reference proteome</keyword>
<evidence type="ECO:0000256" key="4">
    <source>
        <dbReference type="ARBA" id="ARBA00022782"/>
    </source>
</evidence>
<dbReference type="PRINTS" id="PR00053">
    <property type="entry name" value="FORKHEAD"/>
</dbReference>
<evidence type="ECO:0000259" key="13">
    <source>
        <dbReference type="PROSITE" id="PS50039"/>
    </source>
</evidence>
<keyword evidence="5" id="KW-0832">Ubl conjugation</keyword>
<dbReference type="GO" id="GO:0005634">
    <property type="term" value="C:nucleus"/>
    <property type="evidence" value="ECO:0007669"/>
    <property type="project" value="UniProtKB-SubCell"/>
</dbReference>
<dbReference type="InterPro" id="IPR036388">
    <property type="entry name" value="WH-like_DNA-bd_sf"/>
</dbReference>
<keyword evidence="7 11" id="KW-0238">DNA-binding</keyword>
<feature type="region of interest" description="Disordered" evidence="12">
    <location>
        <begin position="143"/>
        <end position="167"/>
    </location>
</feature>
<protein>
    <recommendedName>
        <fullName evidence="10">Forkhead box protein L2</fullName>
    </recommendedName>
</protein>
<gene>
    <name evidence="14" type="ORF">ACJMK2_007316</name>
</gene>
<feature type="domain" description="Fork-head" evidence="13">
    <location>
        <begin position="169"/>
        <end position="263"/>
    </location>
</feature>
<dbReference type="PANTHER" id="PTHR11829:SF411">
    <property type="entry name" value="FORKHEAD BOX PROTEIN L2"/>
    <property type="match status" value="1"/>
</dbReference>
<evidence type="ECO:0000256" key="3">
    <source>
        <dbReference type="ARBA" id="ARBA00022553"/>
    </source>
</evidence>
<keyword evidence="6" id="KW-0805">Transcription regulation</keyword>
<keyword evidence="4" id="KW-0221">Differentiation</keyword>
<evidence type="ECO:0000256" key="1">
    <source>
        <dbReference type="ARBA" id="ARBA00004123"/>
    </source>
</evidence>
<dbReference type="GO" id="GO:0030154">
    <property type="term" value="P:cell differentiation"/>
    <property type="evidence" value="ECO:0007669"/>
    <property type="project" value="UniProtKB-KW"/>
</dbReference>
<proteinExistence type="predicted"/>
<dbReference type="Gene3D" id="1.10.10.10">
    <property type="entry name" value="Winged helix-like DNA-binding domain superfamily/Winged helix DNA-binding domain"/>
    <property type="match status" value="1"/>
</dbReference>
<dbReference type="InterPro" id="IPR001766">
    <property type="entry name" value="Fork_head_dom"/>
</dbReference>
<dbReference type="InterPro" id="IPR050211">
    <property type="entry name" value="FOX_domain-containing"/>
</dbReference>
<dbReference type="GO" id="GO:0003677">
    <property type="term" value="F:DNA binding"/>
    <property type="evidence" value="ECO:0007669"/>
    <property type="project" value="UniProtKB-UniRule"/>
</dbReference>
<dbReference type="InterPro" id="IPR018122">
    <property type="entry name" value="TF_fork_head_CS_1"/>
</dbReference>
<evidence type="ECO:0000256" key="6">
    <source>
        <dbReference type="ARBA" id="ARBA00023015"/>
    </source>
</evidence>
<dbReference type="SUPFAM" id="SSF46785">
    <property type="entry name" value="Winged helix' DNA-binding domain"/>
    <property type="match status" value="1"/>
</dbReference>
<dbReference type="SMART" id="SM00339">
    <property type="entry name" value="FH"/>
    <property type="match status" value="1"/>
</dbReference>
<organism evidence="14 15">
    <name type="scientific">Sinanodonta woodiana</name>
    <name type="common">Chinese pond mussel</name>
    <name type="synonym">Anodonta woodiana</name>
    <dbReference type="NCBI Taxonomy" id="1069815"/>
    <lineage>
        <taxon>Eukaryota</taxon>
        <taxon>Metazoa</taxon>
        <taxon>Spiralia</taxon>
        <taxon>Lophotrochozoa</taxon>
        <taxon>Mollusca</taxon>
        <taxon>Bivalvia</taxon>
        <taxon>Autobranchia</taxon>
        <taxon>Heteroconchia</taxon>
        <taxon>Palaeoheterodonta</taxon>
        <taxon>Unionida</taxon>
        <taxon>Unionoidea</taxon>
        <taxon>Unionidae</taxon>
        <taxon>Unioninae</taxon>
        <taxon>Sinanodonta</taxon>
    </lineage>
</organism>
<dbReference type="PROSITE" id="PS50039">
    <property type="entry name" value="FORK_HEAD_3"/>
    <property type="match status" value="1"/>
</dbReference>
<evidence type="ECO:0000256" key="5">
    <source>
        <dbReference type="ARBA" id="ARBA00022843"/>
    </source>
</evidence>
<dbReference type="Proteomes" id="UP001634394">
    <property type="component" value="Unassembled WGS sequence"/>
</dbReference>
<dbReference type="InterPro" id="IPR036390">
    <property type="entry name" value="WH_DNA-bd_sf"/>
</dbReference>
<dbReference type="PROSITE" id="PS00658">
    <property type="entry name" value="FORK_HEAD_2"/>
    <property type="match status" value="1"/>
</dbReference>
<comment type="caution">
    <text evidence="14">The sequence shown here is derived from an EMBL/GenBank/DDBJ whole genome shotgun (WGS) entry which is preliminary data.</text>
</comment>
<evidence type="ECO:0000256" key="8">
    <source>
        <dbReference type="ARBA" id="ARBA00023163"/>
    </source>
</evidence>
<comment type="subcellular location">
    <subcellularLocation>
        <location evidence="1 11">Nucleus</location>
    </subcellularLocation>
</comment>
<evidence type="ECO:0000256" key="7">
    <source>
        <dbReference type="ARBA" id="ARBA00023125"/>
    </source>
</evidence>
<dbReference type="Pfam" id="PF00250">
    <property type="entry name" value="Forkhead"/>
    <property type="match status" value="1"/>
</dbReference>
<dbReference type="AlphaFoldDB" id="A0ABD3VJQ7"/>
<keyword evidence="2" id="KW-1017">Isopeptide bond</keyword>
<feature type="DNA-binding region" description="Fork-head" evidence="11">
    <location>
        <begin position="169"/>
        <end position="263"/>
    </location>
</feature>
<evidence type="ECO:0000313" key="14">
    <source>
        <dbReference type="EMBL" id="KAL3861273.1"/>
    </source>
</evidence>
<sequence>MDFSTSLKDRHDSCAPRETFGAAGTHAKFETKLSSENSCGLILADRKVGKRFSDFQSSLLPFTENILVGHNNDPKLMKHTKSSFEELSSFTSKMQYGSSTDILRVKEERHLIGYKDSGEKLEENYIVKLEKISAAENPCIKELGKQEEKKSNEKTKDRTNSKDSDPTVKPPYSYVALIAMAIKESQEKRLTLSGIYNFIMNKFPYYEKNKKGWQNSIRHNLSLNECFVKVPREGGGERKGNYWTLDPAFEDMFEKGNYRRRRRMKRPYRPALSFSKTFFADPGHCSTFGQFAFSKNYFSPPPYSQYSQYSSWGLPHNTNSTMNMPQINGYNSCAQTARVPPSGSSLSTCGYASYQTGLQLGPNPGSHYPQFADYAPVSSSGPLGFPCRQQSDPFSQMHYAYWTDR</sequence>
<dbReference type="InterPro" id="IPR030456">
    <property type="entry name" value="TF_fork_head_CS_2"/>
</dbReference>
<name>A0ABD3VJQ7_SINWO</name>
<evidence type="ECO:0000256" key="12">
    <source>
        <dbReference type="SAM" id="MobiDB-lite"/>
    </source>
</evidence>